<dbReference type="InterPro" id="IPR013083">
    <property type="entry name" value="Znf_RING/FYVE/PHD"/>
</dbReference>
<feature type="region of interest" description="Disordered" evidence="1">
    <location>
        <begin position="99"/>
        <end position="132"/>
    </location>
</feature>
<dbReference type="Pfam" id="PF13926">
    <property type="entry name" value="DUF4211"/>
    <property type="match status" value="1"/>
</dbReference>
<accession>F0WMG1</accession>
<sequence length="601" mass="68892">MSSSDDETLDVVVPPTRKKRRRRSSPFAVLDDEDEEEEETSQSAKPSTKVKLKRRNCVDSTKGRKSARLARKRQEQEAFEISVKDILHTRTLDNCLEALETSSESDNSESKEDDSSASDDSPSEKGFDEGYYHDSSEKVYADGDGDLDDFICDDDQVEYMNGEKGDQAEAHVFIDNEDLQEDTNHSLQLRKSRTKKEWFHLYMQYLEHCIVDPKSDKRMREEPSKYSLFQQSLEHIESELHFRYQTLLNANGIWPSDLTKCIQSAARITSIQIETQTGCDACKHRGHAQTYRLTFSGYAFDATRLYRGRWMRKLLKDIARKSPIHANFQVGNICRAVGILHFVAVPALNEMLTDTNFLQRIISSWELLHSKRLWCAIIDRLRESCSSDEFLPEEKFSSLVKNEFGRYKRLISIPERFMGSSKDMGEVCKTWEDIYKSAAKSKFLMTRKARIRRIECDGSSESDNENADQPLLIPLPQDDAETEYELVESEAIRPVKREDGPLNSESGILQEKNGLAAKYGDLRKVDAVKQMKCLLCEKNPRDGAILHDRFIHFHCCYTCGMDQKKKGTCAICNRVISKVYRVSALDDMGPAPILHSRMLIG</sequence>
<feature type="domain" description="DUF4211" evidence="2">
    <location>
        <begin position="149"/>
        <end position="304"/>
    </location>
</feature>
<protein>
    <submittedName>
        <fullName evidence="3">Uncharacterized protein AlNc14C156G7651</fullName>
    </submittedName>
</protein>
<evidence type="ECO:0000313" key="3">
    <source>
        <dbReference type="EMBL" id="CCA22493.1"/>
    </source>
</evidence>
<feature type="compositionally biased region" description="Basic and acidic residues" evidence="1">
    <location>
        <begin position="122"/>
        <end position="132"/>
    </location>
</feature>
<dbReference type="Gene3D" id="3.30.40.10">
    <property type="entry name" value="Zinc/RING finger domain, C3HC4 (zinc finger)"/>
    <property type="match status" value="1"/>
</dbReference>
<reference evidence="3" key="2">
    <citation type="submission" date="2011-02" db="EMBL/GenBank/DDBJ databases">
        <authorList>
            <person name="MacLean D."/>
        </authorList>
    </citation>
    <scope>NUCLEOTIDE SEQUENCE</scope>
</reference>
<organism evidence="3">
    <name type="scientific">Albugo laibachii Nc14</name>
    <dbReference type="NCBI Taxonomy" id="890382"/>
    <lineage>
        <taxon>Eukaryota</taxon>
        <taxon>Sar</taxon>
        <taxon>Stramenopiles</taxon>
        <taxon>Oomycota</taxon>
        <taxon>Peronosporomycetes</taxon>
        <taxon>Albuginales</taxon>
        <taxon>Albuginaceae</taxon>
        <taxon>Albugo</taxon>
    </lineage>
</organism>
<proteinExistence type="predicted"/>
<feature type="region of interest" description="Disordered" evidence="1">
    <location>
        <begin position="1"/>
        <end position="75"/>
    </location>
</feature>
<dbReference type="AlphaFoldDB" id="F0WMG1"/>
<name>F0WMG1_9STRA</name>
<gene>
    <name evidence="3" type="primary">AlNc14C156G7651</name>
    <name evidence="3" type="ORF">ALNC14_086360</name>
</gene>
<dbReference type="EMBL" id="FR824201">
    <property type="protein sequence ID" value="CCA22493.1"/>
    <property type="molecule type" value="Genomic_DNA"/>
</dbReference>
<evidence type="ECO:0000259" key="2">
    <source>
        <dbReference type="Pfam" id="PF13926"/>
    </source>
</evidence>
<feature type="compositionally biased region" description="Acidic residues" evidence="1">
    <location>
        <begin position="30"/>
        <end position="40"/>
    </location>
</feature>
<dbReference type="InterPro" id="IPR025451">
    <property type="entry name" value="DUF4211"/>
</dbReference>
<dbReference type="HOGENOM" id="CLU_021829_0_0_1"/>
<evidence type="ECO:0000256" key="1">
    <source>
        <dbReference type="SAM" id="MobiDB-lite"/>
    </source>
</evidence>
<reference evidence="3" key="1">
    <citation type="journal article" date="2011" name="PLoS Biol.">
        <title>Gene gain and loss during evolution of obligate parasitism in the white rust pathogen of Arabidopsis thaliana.</title>
        <authorList>
            <person name="Kemen E."/>
            <person name="Gardiner A."/>
            <person name="Schultz-Larsen T."/>
            <person name="Kemen A.C."/>
            <person name="Balmuth A.L."/>
            <person name="Robert-Seilaniantz A."/>
            <person name="Bailey K."/>
            <person name="Holub E."/>
            <person name="Studholme D.J."/>
            <person name="Maclean D."/>
            <person name="Jones J.D."/>
        </authorList>
    </citation>
    <scope>NUCLEOTIDE SEQUENCE</scope>
</reference>